<dbReference type="Proteomes" id="UP000327468">
    <property type="component" value="Chromosome 13"/>
</dbReference>
<dbReference type="GO" id="GO:0006491">
    <property type="term" value="P:N-glycan processing"/>
    <property type="evidence" value="ECO:0007669"/>
    <property type="project" value="TreeGrafter"/>
</dbReference>
<evidence type="ECO:0000256" key="13">
    <source>
        <dbReference type="SAM" id="MobiDB-lite"/>
    </source>
</evidence>
<keyword evidence="9 14" id="KW-0472">Membrane</keyword>
<dbReference type="AlphaFoldDB" id="A0A5N5MHI3"/>
<evidence type="ECO:0000256" key="1">
    <source>
        <dbReference type="ARBA" id="ARBA00004323"/>
    </source>
</evidence>
<dbReference type="PANTHER" id="PTHR11987">
    <property type="entry name" value="ALPHA-2,8-SIALYLTRANSFERASE"/>
    <property type="match status" value="1"/>
</dbReference>
<evidence type="ECO:0000313" key="15">
    <source>
        <dbReference type="EMBL" id="KAB5553771.1"/>
    </source>
</evidence>
<keyword evidence="5 14" id="KW-0812">Transmembrane</keyword>
<evidence type="ECO:0000256" key="9">
    <source>
        <dbReference type="ARBA" id="ARBA00023136"/>
    </source>
</evidence>
<dbReference type="GO" id="GO:0009311">
    <property type="term" value="P:oligosaccharide metabolic process"/>
    <property type="evidence" value="ECO:0007669"/>
    <property type="project" value="TreeGrafter"/>
</dbReference>
<keyword evidence="8" id="KW-0333">Golgi apparatus</keyword>
<evidence type="ECO:0000256" key="14">
    <source>
        <dbReference type="SAM" id="Phobius"/>
    </source>
</evidence>
<evidence type="ECO:0000256" key="7">
    <source>
        <dbReference type="ARBA" id="ARBA00022989"/>
    </source>
</evidence>
<comment type="subcellular location">
    <subcellularLocation>
        <location evidence="1">Golgi apparatus membrane</location>
        <topology evidence="1">Single-pass type II membrane protein</topology>
    </subcellularLocation>
</comment>
<evidence type="ECO:0000256" key="11">
    <source>
        <dbReference type="ARBA" id="ARBA00023180"/>
    </source>
</evidence>
<keyword evidence="6" id="KW-0735">Signal-anchor</keyword>
<gene>
    <name evidence="15" type="ORF">PHYPO_G00042470</name>
</gene>
<protein>
    <recommendedName>
        <fullName evidence="17">ST8 alpha-N-acetyl-neuraminide alpha-2,8-sialyltransferase 6</fullName>
    </recommendedName>
</protein>
<evidence type="ECO:0000256" key="12">
    <source>
        <dbReference type="PIRSR" id="PIRSR005557-2"/>
    </source>
</evidence>
<proteinExistence type="inferred from homology"/>
<keyword evidence="3" id="KW-0328">Glycosyltransferase</keyword>
<dbReference type="GO" id="GO:0000139">
    <property type="term" value="C:Golgi membrane"/>
    <property type="evidence" value="ECO:0007669"/>
    <property type="project" value="UniProtKB-SubCell"/>
</dbReference>
<dbReference type="Gene3D" id="3.90.1480.20">
    <property type="entry name" value="Glycosyl transferase family 29"/>
    <property type="match status" value="1"/>
</dbReference>
<feature type="disulfide bond" evidence="12">
    <location>
        <begin position="151"/>
        <end position="301"/>
    </location>
</feature>
<keyword evidence="7 14" id="KW-1133">Transmembrane helix</keyword>
<dbReference type="GO" id="GO:0003828">
    <property type="term" value="F:alpha-N-acetylneuraminate alpha-2,8-sialyltransferase activity"/>
    <property type="evidence" value="ECO:0007669"/>
    <property type="project" value="TreeGrafter"/>
</dbReference>
<evidence type="ECO:0008006" key="17">
    <source>
        <dbReference type="Google" id="ProtNLM"/>
    </source>
</evidence>
<sequence>MKAFIIRLLSILFITSFSIVLFWHYFPHSDEALNGPRGNQNPANSNDAAASNPRNVKQNPAKRMKSDFIDKLLASYSISWEKQNQNIQTYRSLLGSSCNAISNAVVTQVNSPVGTNITYDADQKKIMEVTPALFNLFPKESPFEKAPWDSCAVVGNGGILANSSCGKQIDSATYVIRCNLPPLSNGHERDTGRKTHLVTANPSILFQKYRALNERRRSFVEDIQLYGDALLMLPAFSYRQNTAVSLRAFYSLEDFSQSGPRPVFSNPRYLKSLAGFWRRQGIRSFRLSTGIMMASLALELCNNVHLYGFWPFGTHPYNNQPLTNHYFDNRPANNRVHAMPSEFQALLNLHNKGVIHLQLGECTN</sequence>
<keyword evidence="11" id="KW-0325">Glycoprotein</keyword>
<keyword evidence="10" id="KW-1015">Disulfide bond</keyword>
<feature type="transmembrane region" description="Helical" evidence="14">
    <location>
        <begin position="5"/>
        <end position="26"/>
    </location>
</feature>
<comment type="caution">
    <text evidence="15">The sequence shown here is derived from an EMBL/GenBank/DDBJ whole genome shotgun (WGS) entry which is preliminary data.</text>
</comment>
<evidence type="ECO:0000256" key="3">
    <source>
        <dbReference type="ARBA" id="ARBA00022676"/>
    </source>
</evidence>
<evidence type="ECO:0000256" key="8">
    <source>
        <dbReference type="ARBA" id="ARBA00023034"/>
    </source>
</evidence>
<dbReference type="InterPro" id="IPR012163">
    <property type="entry name" value="Sialyl_trans"/>
</dbReference>
<evidence type="ECO:0000256" key="5">
    <source>
        <dbReference type="ARBA" id="ARBA00022692"/>
    </source>
</evidence>
<dbReference type="InterPro" id="IPR001675">
    <property type="entry name" value="Glyco_trans_29"/>
</dbReference>
<keyword evidence="16" id="KW-1185">Reference proteome</keyword>
<dbReference type="PIRSF" id="PIRSF005557">
    <property type="entry name" value="Sialyl_trans"/>
    <property type="match status" value="1"/>
</dbReference>
<evidence type="ECO:0000256" key="10">
    <source>
        <dbReference type="ARBA" id="ARBA00023157"/>
    </source>
</evidence>
<feature type="compositionally biased region" description="Low complexity" evidence="13">
    <location>
        <begin position="39"/>
        <end position="55"/>
    </location>
</feature>
<dbReference type="EMBL" id="VFJC01000014">
    <property type="protein sequence ID" value="KAB5553771.1"/>
    <property type="molecule type" value="Genomic_DNA"/>
</dbReference>
<evidence type="ECO:0000256" key="6">
    <source>
        <dbReference type="ARBA" id="ARBA00022968"/>
    </source>
</evidence>
<evidence type="ECO:0000256" key="2">
    <source>
        <dbReference type="ARBA" id="ARBA00006003"/>
    </source>
</evidence>
<reference evidence="15 16" key="1">
    <citation type="submission" date="2019-06" db="EMBL/GenBank/DDBJ databases">
        <title>A chromosome-scale genome assembly of the striped catfish, Pangasianodon hypophthalmus.</title>
        <authorList>
            <person name="Wen M."/>
            <person name="Zahm M."/>
            <person name="Roques C."/>
            <person name="Cabau C."/>
            <person name="Klopp C."/>
            <person name="Donnadieu C."/>
            <person name="Jouanno E."/>
            <person name="Avarre J.-C."/>
            <person name="Campet M."/>
            <person name="Ha T.T.T."/>
            <person name="Dugue R."/>
            <person name="Lampietro C."/>
            <person name="Louis A."/>
            <person name="Herpin A."/>
            <person name="Echchiki A."/>
            <person name="Berthelot C."/>
            <person name="Parey E."/>
            <person name="Roest-Crollius H."/>
            <person name="Braasch I."/>
            <person name="Postlethwait J."/>
            <person name="Bobe J."/>
            <person name="Montfort J."/>
            <person name="Bouchez O."/>
            <person name="Begum T."/>
            <person name="Schartl M."/>
            <person name="Guiguen Y."/>
        </authorList>
    </citation>
    <scope>NUCLEOTIDE SEQUENCE [LARGE SCALE GENOMIC DNA]</scope>
    <source>
        <strain evidence="15 16">Indonesia</strain>
        <tissue evidence="15">Blood</tissue>
    </source>
</reference>
<organism evidence="15 16">
    <name type="scientific">Pangasianodon hypophthalmus</name>
    <name type="common">Striped catfish</name>
    <name type="synonym">Helicophagus hypophthalmus</name>
    <dbReference type="NCBI Taxonomy" id="310915"/>
    <lineage>
        <taxon>Eukaryota</taxon>
        <taxon>Metazoa</taxon>
        <taxon>Chordata</taxon>
        <taxon>Craniata</taxon>
        <taxon>Vertebrata</taxon>
        <taxon>Euteleostomi</taxon>
        <taxon>Actinopterygii</taxon>
        <taxon>Neopterygii</taxon>
        <taxon>Teleostei</taxon>
        <taxon>Ostariophysi</taxon>
        <taxon>Siluriformes</taxon>
        <taxon>Pangasiidae</taxon>
        <taxon>Pangasianodon</taxon>
    </lineage>
</organism>
<dbReference type="FunFam" id="3.90.1480.20:FF:000001">
    <property type="entry name" value="ST8 alpha-N-acetyl-neuraminide alpha-2,8-sialyltransferase 2"/>
    <property type="match status" value="1"/>
</dbReference>
<name>A0A5N5MHI3_PANHP</name>
<dbReference type="Pfam" id="PF00777">
    <property type="entry name" value="Glyco_transf_29"/>
    <property type="match status" value="1"/>
</dbReference>
<keyword evidence="4" id="KW-0808">Transferase</keyword>
<dbReference type="PANTHER" id="PTHR11987:SF50">
    <property type="entry name" value="ALPHA-2,8-SIALYLTRANSFERASE 8F"/>
    <property type="match status" value="1"/>
</dbReference>
<dbReference type="InterPro" id="IPR038578">
    <property type="entry name" value="GT29-like_sf"/>
</dbReference>
<evidence type="ECO:0000313" key="16">
    <source>
        <dbReference type="Proteomes" id="UP000327468"/>
    </source>
</evidence>
<feature type="region of interest" description="Disordered" evidence="13">
    <location>
        <begin position="35"/>
        <end position="60"/>
    </location>
</feature>
<dbReference type="InterPro" id="IPR050943">
    <property type="entry name" value="Glycosyltr_29_Sialyltrsf"/>
</dbReference>
<comment type="similarity">
    <text evidence="2">Belongs to the glycosyltransferase 29 family.</text>
</comment>
<accession>A0A5N5MHI3</accession>
<evidence type="ECO:0000256" key="4">
    <source>
        <dbReference type="ARBA" id="ARBA00022679"/>
    </source>
</evidence>